<keyword evidence="9 15" id="KW-0418">Kinase</keyword>
<keyword evidence="12" id="KW-0067">ATP-binding</keyword>
<dbReference type="InterPro" id="IPR018484">
    <property type="entry name" value="FGGY_N"/>
</dbReference>
<evidence type="ECO:0000256" key="12">
    <source>
        <dbReference type="ARBA" id="ARBA00022840"/>
    </source>
</evidence>
<keyword evidence="19" id="KW-1185">Reference proteome</keyword>
<dbReference type="Proteomes" id="UP000504623">
    <property type="component" value="Unplaced"/>
</dbReference>
<feature type="transmembrane region" description="Helical" evidence="16">
    <location>
        <begin position="526"/>
        <end position="549"/>
    </location>
</feature>
<dbReference type="PROSITE" id="PS00445">
    <property type="entry name" value="FGGY_KINASES_2"/>
    <property type="match status" value="1"/>
</dbReference>
<dbReference type="GO" id="GO:0005741">
    <property type="term" value="C:mitochondrial outer membrane"/>
    <property type="evidence" value="ECO:0007669"/>
    <property type="project" value="UniProtKB-SubCell"/>
</dbReference>
<keyword evidence="16" id="KW-1133">Transmembrane helix</keyword>
<dbReference type="GO" id="GO:0004370">
    <property type="term" value="F:glycerol kinase activity"/>
    <property type="evidence" value="ECO:0007669"/>
    <property type="project" value="UniProtKB-EC"/>
</dbReference>
<dbReference type="Pfam" id="PF02782">
    <property type="entry name" value="FGGY_C"/>
    <property type="match status" value="1"/>
</dbReference>
<dbReference type="AlphaFoldDB" id="A0A9B0WZG4"/>
<evidence type="ECO:0000259" key="17">
    <source>
        <dbReference type="Pfam" id="PF00370"/>
    </source>
</evidence>
<dbReference type="InterPro" id="IPR000577">
    <property type="entry name" value="Carb_kinase_FGGY"/>
</dbReference>
<dbReference type="Pfam" id="PF00370">
    <property type="entry name" value="FGGY_N"/>
    <property type="match status" value="1"/>
</dbReference>
<comment type="subcellular location">
    <subcellularLocation>
        <location evidence="2">Cytoplasm</location>
    </subcellularLocation>
    <subcellularLocation>
        <location evidence="1">Mitochondrion outer membrane</location>
    </subcellularLocation>
</comment>
<dbReference type="PROSITE" id="PS00933">
    <property type="entry name" value="FGGY_KINASES_1"/>
    <property type="match status" value="1"/>
</dbReference>
<evidence type="ECO:0000256" key="2">
    <source>
        <dbReference type="ARBA" id="ARBA00004496"/>
    </source>
</evidence>
<dbReference type="GO" id="GO:0006641">
    <property type="term" value="P:triglyceride metabolic process"/>
    <property type="evidence" value="ECO:0007669"/>
    <property type="project" value="TreeGrafter"/>
</dbReference>
<dbReference type="CDD" id="cd07792">
    <property type="entry name" value="ASKHA_NBD_FGGY_GK1-3-like"/>
    <property type="match status" value="1"/>
</dbReference>
<comment type="pathway">
    <text evidence="3">Polyol metabolism; glycerol degradation via glycerol kinase pathway; sn-glycerol 3-phosphate from glycerol: step 1/1.</text>
</comment>
<dbReference type="PANTHER" id="PTHR10196">
    <property type="entry name" value="SUGAR KINASE"/>
    <property type="match status" value="1"/>
</dbReference>
<evidence type="ECO:0000256" key="10">
    <source>
        <dbReference type="ARBA" id="ARBA00022787"/>
    </source>
</evidence>
<evidence type="ECO:0000256" key="1">
    <source>
        <dbReference type="ARBA" id="ARBA00004294"/>
    </source>
</evidence>
<dbReference type="GeneID" id="102834754"/>
<feature type="domain" description="Carbohydrate kinase FGGY C-terminal" evidence="18">
    <location>
        <begin position="276"/>
        <end position="466"/>
    </location>
</feature>
<reference evidence="20" key="1">
    <citation type="submission" date="2025-08" db="UniProtKB">
        <authorList>
            <consortium name="RefSeq"/>
        </authorList>
    </citation>
    <scope>IDENTIFICATION</scope>
    <source>
        <tissue evidence="20">Spleen</tissue>
    </source>
</reference>
<name>A0A9B0WZG4_CHRAS</name>
<evidence type="ECO:0000256" key="14">
    <source>
        <dbReference type="ARBA" id="ARBA00023136"/>
    </source>
</evidence>
<dbReference type="Gene3D" id="3.30.420.40">
    <property type="match status" value="2"/>
</dbReference>
<dbReference type="NCBIfam" id="NF000756">
    <property type="entry name" value="PRK00047.1"/>
    <property type="match status" value="1"/>
</dbReference>
<evidence type="ECO:0000313" key="20">
    <source>
        <dbReference type="RefSeq" id="XP_006872957.1"/>
    </source>
</evidence>
<dbReference type="SUPFAM" id="SSF53067">
    <property type="entry name" value="Actin-like ATPase domain"/>
    <property type="match status" value="2"/>
</dbReference>
<evidence type="ECO:0000256" key="15">
    <source>
        <dbReference type="RuleBase" id="RU003733"/>
    </source>
</evidence>
<dbReference type="FunFam" id="3.30.420.40:FF:000043">
    <property type="entry name" value="glycerol kinase isoform X1"/>
    <property type="match status" value="1"/>
</dbReference>
<keyword evidence="11" id="KW-0319">Glycerol metabolism</keyword>
<evidence type="ECO:0000256" key="6">
    <source>
        <dbReference type="ARBA" id="ARBA00022490"/>
    </source>
</evidence>
<sequence length="553" mass="60822">MAAPKKAVEGPLVGAVVQTTNSSRFSVFNSKTAELLTHYQVELTQEFPKEGWVEQDPKEILQSVYECIEKTCEKLDELHIDISNIKAIGVSNQRETAIVWDKLTGEPLYNALVWLDLRTQATVENLSKKIPGSNNFVKSKTGLPLSTYFSAVKLRWMLDNVRKVQKAVEDGRALFGTIDSWLIWSLTGGVNGGVHCTDVSNASRTMLFNIHSLEWDKDLCDFFEIPTDILPKVCSSSEIYGHMKAGSLEGVPISGCLGDQSAALIGQMCFQEGQAKNTYDTGCFLLCNTGRKCVFSEHGLLTTVAYKLGRDKPVIYALEGSVAIAGAVVRWLKDNLGILETPEEIEILAKEVGTSYGCYFIPAFSGLYAPYWEPSARGIICGLTQFTNKCHIAFAALEAICFQTREILDAMNRDCGVPFSHLQVDGKMTNNRILMQLQADILHIPIVKPNITETVALGVAMAAGAAKEVDVWSLEPDNLTAIVMEQFEPQIKVTESEVRYATWKRAVMKSMGWVTAQSPESGNSSIFSSLPLGIFIVSSMIILIGARYISGIP</sequence>
<organism evidence="19 20">
    <name type="scientific">Chrysochloris asiatica</name>
    <name type="common">Cape golden mole</name>
    <dbReference type="NCBI Taxonomy" id="185453"/>
    <lineage>
        <taxon>Eukaryota</taxon>
        <taxon>Metazoa</taxon>
        <taxon>Chordata</taxon>
        <taxon>Craniata</taxon>
        <taxon>Vertebrata</taxon>
        <taxon>Euteleostomi</taxon>
        <taxon>Mammalia</taxon>
        <taxon>Eutheria</taxon>
        <taxon>Afrotheria</taxon>
        <taxon>Chrysochloridae</taxon>
        <taxon>Chrysochlorinae</taxon>
        <taxon>Chrysochloris</taxon>
    </lineage>
</organism>
<dbReference type="GO" id="GO:0005524">
    <property type="term" value="F:ATP binding"/>
    <property type="evidence" value="ECO:0007669"/>
    <property type="project" value="UniProtKB-KW"/>
</dbReference>
<feature type="domain" description="Carbohydrate kinase FGGY N-terminal" evidence="17">
    <location>
        <begin position="18"/>
        <end position="266"/>
    </location>
</feature>
<keyword evidence="14 16" id="KW-0472">Membrane</keyword>
<keyword evidence="7 15" id="KW-0808">Transferase</keyword>
<dbReference type="FunFam" id="3.30.420.40:FF:000033">
    <property type="entry name" value="glycerol kinase isoform X2"/>
    <property type="match status" value="1"/>
</dbReference>
<evidence type="ECO:0000256" key="13">
    <source>
        <dbReference type="ARBA" id="ARBA00023128"/>
    </source>
</evidence>
<evidence type="ECO:0000256" key="11">
    <source>
        <dbReference type="ARBA" id="ARBA00022798"/>
    </source>
</evidence>
<dbReference type="EC" id="2.7.1.30" evidence="5"/>
<evidence type="ECO:0000256" key="9">
    <source>
        <dbReference type="ARBA" id="ARBA00022777"/>
    </source>
</evidence>
<comment type="similarity">
    <text evidence="4 15">Belongs to the FGGY kinase family.</text>
</comment>
<dbReference type="PANTHER" id="PTHR10196:SF46">
    <property type="entry name" value="GLYCEROL KINASE 2"/>
    <property type="match status" value="1"/>
</dbReference>
<keyword evidence="13" id="KW-0496">Mitochondrion</keyword>
<dbReference type="NCBIfam" id="TIGR01311">
    <property type="entry name" value="glycerol_kin"/>
    <property type="match status" value="1"/>
</dbReference>
<dbReference type="PIRSF" id="PIRSF000538">
    <property type="entry name" value="GlpK"/>
    <property type="match status" value="1"/>
</dbReference>
<dbReference type="OrthoDB" id="5422795at2759"/>
<evidence type="ECO:0000256" key="3">
    <source>
        <dbReference type="ARBA" id="ARBA00005190"/>
    </source>
</evidence>
<dbReference type="InterPro" id="IPR043129">
    <property type="entry name" value="ATPase_NBD"/>
</dbReference>
<dbReference type="InterPro" id="IPR018483">
    <property type="entry name" value="Carb_kinase_FGGY_CS"/>
</dbReference>
<evidence type="ECO:0000256" key="16">
    <source>
        <dbReference type="SAM" id="Phobius"/>
    </source>
</evidence>
<keyword evidence="6" id="KW-0963">Cytoplasm</keyword>
<gene>
    <name evidence="20" type="primary">GK2</name>
</gene>
<dbReference type="InterPro" id="IPR042018">
    <property type="entry name" value="GK1-3_metazoan-type"/>
</dbReference>
<evidence type="ECO:0000259" key="18">
    <source>
        <dbReference type="Pfam" id="PF02782"/>
    </source>
</evidence>
<dbReference type="CTD" id="2712"/>
<evidence type="ECO:0000256" key="4">
    <source>
        <dbReference type="ARBA" id="ARBA00009156"/>
    </source>
</evidence>
<proteinExistence type="inferred from homology"/>
<dbReference type="RefSeq" id="XP_006872957.1">
    <property type="nucleotide sequence ID" value="XM_006872895.1"/>
</dbReference>
<dbReference type="GO" id="GO:0006071">
    <property type="term" value="P:glycerol metabolic process"/>
    <property type="evidence" value="ECO:0007669"/>
    <property type="project" value="UniProtKB-KW"/>
</dbReference>
<evidence type="ECO:0000256" key="8">
    <source>
        <dbReference type="ARBA" id="ARBA00022741"/>
    </source>
</evidence>
<dbReference type="InterPro" id="IPR018485">
    <property type="entry name" value="FGGY_C"/>
</dbReference>
<evidence type="ECO:0000313" key="19">
    <source>
        <dbReference type="Proteomes" id="UP000504623"/>
    </source>
</evidence>
<keyword evidence="8" id="KW-0547">Nucleotide-binding</keyword>
<evidence type="ECO:0000256" key="5">
    <source>
        <dbReference type="ARBA" id="ARBA00012099"/>
    </source>
</evidence>
<keyword evidence="10" id="KW-1000">Mitochondrion outer membrane</keyword>
<evidence type="ECO:0000256" key="7">
    <source>
        <dbReference type="ARBA" id="ARBA00022679"/>
    </source>
</evidence>
<keyword evidence="16" id="KW-0812">Transmembrane</keyword>
<dbReference type="GO" id="GO:0046167">
    <property type="term" value="P:glycerol-3-phosphate biosynthetic process"/>
    <property type="evidence" value="ECO:0007669"/>
    <property type="project" value="TreeGrafter"/>
</dbReference>
<dbReference type="InterPro" id="IPR005999">
    <property type="entry name" value="Glycerol_kin"/>
</dbReference>
<accession>A0A9B0WZG4</accession>
<protein>
    <recommendedName>
        <fullName evidence="5">glycerol kinase</fullName>
        <ecNumber evidence="5">2.7.1.30</ecNumber>
    </recommendedName>
</protein>